<dbReference type="InterPro" id="IPR036770">
    <property type="entry name" value="Ankyrin_rpt-contain_sf"/>
</dbReference>
<organism evidence="3">
    <name type="scientific">Oryza sativa subsp. japonica</name>
    <name type="common">Rice</name>
    <dbReference type="NCBI Taxonomy" id="39947"/>
    <lineage>
        <taxon>Eukaryota</taxon>
        <taxon>Viridiplantae</taxon>
        <taxon>Streptophyta</taxon>
        <taxon>Embryophyta</taxon>
        <taxon>Tracheophyta</taxon>
        <taxon>Spermatophyta</taxon>
        <taxon>Magnoliopsida</taxon>
        <taxon>Liliopsida</taxon>
        <taxon>Poales</taxon>
        <taxon>Poaceae</taxon>
        <taxon>BOP clade</taxon>
        <taxon>Oryzoideae</taxon>
        <taxon>Oryzeae</taxon>
        <taxon>Oryzinae</taxon>
        <taxon>Oryza</taxon>
        <taxon>Oryza sativa</taxon>
    </lineage>
</organism>
<name>A0A8J8Y169_ORYSJ</name>
<proteinExistence type="predicted"/>
<dbReference type="Pfam" id="PF12796">
    <property type="entry name" value="Ank_2"/>
    <property type="match status" value="1"/>
</dbReference>
<protein>
    <submittedName>
        <fullName evidence="3">Uncharacterized protein</fullName>
    </submittedName>
</protein>
<dbReference type="SMR" id="A0A8J8Y169"/>
<feature type="region of interest" description="Disordered" evidence="2">
    <location>
        <begin position="65"/>
        <end position="94"/>
    </location>
</feature>
<dbReference type="AlphaFoldDB" id="A0A8J8Y169"/>
<feature type="compositionally biased region" description="Basic and acidic residues" evidence="2">
    <location>
        <begin position="80"/>
        <end position="94"/>
    </location>
</feature>
<dbReference type="InterPro" id="IPR002110">
    <property type="entry name" value="Ankyrin_rpt"/>
</dbReference>
<dbReference type="EMBL" id="CM000146">
    <property type="protein sequence ID" value="EEE69502.1"/>
    <property type="molecule type" value="Genomic_DNA"/>
</dbReference>
<feature type="region of interest" description="Disordered" evidence="2">
    <location>
        <begin position="29"/>
        <end position="48"/>
    </location>
</feature>
<dbReference type="PANTHER" id="PTHR24121">
    <property type="entry name" value="NO MECHANORECEPTOR POTENTIAL C, ISOFORM D-RELATED"/>
    <property type="match status" value="1"/>
</dbReference>
<dbReference type="SMART" id="SM00248">
    <property type="entry name" value="ANK"/>
    <property type="match status" value="3"/>
</dbReference>
<dbReference type="SUPFAM" id="SSF48403">
    <property type="entry name" value="Ankyrin repeat"/>
    <property type="match status" value="1"/>
</dbReference>
<evidence type="ECO:0000313" key="3">
    <source>
        <dbReference type="EMBL" id="EEE69502.1"/>
    </source>
</evidence>
<feature type="repeat" description="ANK" evidence="1">
    <location>
        <begin position="223"/>
        <end position="255"/>
    </location>
</feature>
<dbReference type="FunFam" id="1.25.40.20:FF:000614">
    <property type="entry name" value="Ankyrin-like protein"/>
    <property type="match status" value="1"/>
</dbReference>
<reference evidence="3" key="1">
    <citation type="journal article" date="2005" name="PLoS Biol.">
        <title>The genomes of Oryza sativa: a history of duplications.</title>
        <authorList>
            <person name="Yu J."/>
            <person name="Wang J."/>
            <person name="Lin W."/>
            <person name="Li S."/>
            <person name="Li H."/>
            <person name="Zhou J."/>
            <person name="Ni P."/>
            <person name="Dong W."/>
            <person name="Hu S."/>
            <person name="Zeng C."/>
            <person name="Zhang J."/>
            <person name="Zhang Y."/>
            <person name="Li R."/>
            <person name="Xu Z."/>
            <person name="Li S."/>
            <person name="Li X."/>
            <person name="Zheng H."/>
            <person name="Cong L."/>
            <person name="Lin L."/>
            <person name="Yin J."/>
            <person name="Geng J."/>
            <person name="Li G."/>
            <person name="Shi J."/>
            <person name="Liu J."/>
            <person name="Lv H."/>
            <person name="Li J."/>
            <person name="Wang J."/>
            <person name="Deng Y."/>
            <person name="Ran L."/>
            <person name="Shi X."/>
            <person name="Wang X."/>
            <person name="Wu Q."/>
            <person name="Li C."/>
            <person name="Ren X."/>
            <person name="Wang J."/>
            <person name="Wang X."/>
            <person name="Li D."/>
            <person name="Liu D."/>
            <person name="Zhang X."/>
            <person name="Ji Z."/>
            <person name="Zhao W."/>
            <person name="Sun Y."/>
            <person name="Zhang Z."/>
            <person name="Bao J."/>
            <person name="Han Y."/>
            <person name="Dong L."/>
            <person name="Ji J."/>
            <person name="Chen P."/>
            <person name="Wu S."/>
            <person name="Liu J."/>
            <person name="Xiao Y."/>
            <person name="Bu D."/>
            <person name="Tan J."/>
            <person name="Yang L."/>
            <person name="Ye C."/>
            <person name="Zhang J."/>
            <person name="Xu J."/>
            <person name="Zhou Y."/>
            <person name="Yu Y."/>
            <person name="Zhang B."/>
            <person name="Zhuang S."/>
            <person name="Wei H."/>
            <person name="Liu B."/>
            <person name="Lei M."/>
            <person name="Yu H."/>
            <person name="Li Y."/>
            <person name="Xu H."/>
            <person name="Wei S."/>
            <person name="He X."/>
            <person name="Fang L."/>
            <person name="Zhang Z."/>
            <person name="Zhang Y."/>
            <person name="Huang X."/>
            <person name="Su Z."/>
            <person name="Tong W."/>
            <person name="Li J."/>
            <person name="Tong Z."/>
            <person name="Li S."/>
            <person name="Ye J."/>
            <person name="Wang L."/>
            <person name="Fang L."/>
            <person name="Lei T."/>
            <person name="Chen C."/>
            <person name="Chen H."/>
            <person name="Xu Z."/>
            <person name="Li H."/>
            <person name="Huang H."/>
            <person name="Zhang F."/>
            <person name="Xu H."/>
            <person name="Li N."/>
            <person name="Zhao C."/>
            <person name="Li S."/>
            <person name="Dong L."/>
            <person name="Huang Y."/>
            <person name="Li L."/>
            <person name="Xi Y."/>
            <person name="Qi Q."/>
            <person name="Li W."/>
            <person name="Zhang B."/>
            <person name="Hu W."/>
            <person name="Zhang Y."/>
            <person name="Tian X."/>
            <person name="Jiao Y."/>
            <person name="Liang X."/>
            <person name="Jin J."/>
            <person name="Gao L."/>
            <person name="Zheng W."/>
            <person name="Hao B."/>
            <person name="Liu S."/>
            <person name="Wang W."/>
            <person name="Yuan L."/>
            <person name="Cao M."/>
            <person name="McDermott J."/>
            <person name="Samudrala R."/>
            <person name="Wang J."/>
            <person name="Wong G.K."/>
            <person name="Yang H."/>
        </authorList>
    </citation>
    <scope>NUCLEOTIDE SEQUENCE [LARGE SCALE GENOMIC DNA]</scope>
</reference>
<dbReference type="PROSITE" id="PS50297">
    <property type="entry name" value="ANK_REP_REGION"/>
    <property type="match status" value="1"/>
</dbReference>
<dbReference type="PROSITE" id="PS50088">
    <property type="entry name" value="ANK_REPEAT"/>
    <property type="match status" value="1"/>
</dbReference>
<evidence type="ECO:0000256" key="2">
    <source>
        <dbReference type="SAM" id="MobiDB-lite"/>
    </source>
</evidence>
<dbReference type="Gene3D" id="1.25.40.20">
    <property type="entry name" value="Ankyrin repeat-containing domain"/>
    <property type="match status" value="2"/>
</dbReference>
<gene>
    <name evidence="3" type="ORF">OsJ_28947</name>
</gene>
<accession>A0A8J8Y169</accession>
<dbReference type="PANTHER" id="PTHR24121:SF21">
    <property type="entry name" value="ANKYRIN REPEAT FAMILY PROTEIN"/>
    <property type="match status" value="1"/>
</dbReference>
<dbReference type="Proteomes" id="UP000007752">
    <property type="component" value="Chromosome 9"/>
</dbReference>
<keyword evidence="1" id="KW-0040">ANK repeat</keyword>
<sequence length="349" mass="37695">MTSFQHYKCQKLICTDFVAISTDVICNWGKKRSPNTVPTPEGRRPHDDVEQWREAAHTAAAAAAATANEAVPSSATTEQQEARPDDERAPKDHTGCECKPKVVMLPELLRAASHGDLQRLRVLLGVLHDDESPAPTTTTTTTSQDDDAVVLEVYRSAPLLPPPSTTAGEGEDEGTLSLLEGTTFQGDSALHVVASSGDDGDFLKSARLIYGKARHLLEATNNNGDTPLHCAARAGNVKMVTHLLELAGGDGAGDQRKKLILRKKNHQHETVLHEAVRLGNKDLIDKLMTEDPELARHPSNGATSPLYLAVILPNPQVAMQLHGYDKMLSYSGPDGQNVLHAAVLRQRGT</sequence>
<evidence type="ECO:0000256" key="1">
    <source>
        <dbReference type="PROSITE-ProRule" id="PRU00023"/>
    </source>
</evidence>
<reference evidence="3" key="2">
    <citation type="submission" date="2008-12" db="EMBL/GenBank/DDBJ databases">
        <title>Improved gene annotation of the rice (Oryza sativa) genomes.</title>
        <authorList>
            <person name="Wang J."/>
            <person name="Li R."/>
            <person name="Fan W."/>
            <person name="Huang Q."/>
            <person name="Zhang J."/>
            <person name="Zhou Y."/>
            <person name="Hu Y."/>
            <person name="Zi S."/>
            <person name="Li J."/>
            <person name="Ni P."/>
            <person name="Zheng H."/>
            <person name="Zhang Y."/>
            <person name="Zhao M."/>
            <person name="Hao Q."/>
            <person name="McDermott J."/>
            <person name="Samudrala R."/>
            <person name="Kristiansen K."/>
            <person name="Wong G.K.-S."/>
        </authorList>
    </citation>
    <scope>NUCLEOTIDE SEQUENCE</scope>
</reference>